<keyword evidence="2" id="KW-1185">Reference proteome</keyword>
<organism evidence="1 2">
    <name type="scientific">Liparis tanakae</name>
    <name type="common">Tanaka's snailfish</name>
    <dbReference type="NCBI Taxonomy" id="230148"/>
    <lineage>
        <taxon>Eukaryota</taxon>
        <taxon>Metazoa</taxon>
        <taxon>Chordata</taxon>
        <taxon>Craniata</taxon>
        <taxon>Vertebrata</taxon>
        <taxon>Euteleostomi</taxon>
        <taxon>Actinopterygii</taxon>
        <taxon>Neopterygii</taxon>
        <taxon>Teleostei</taxon>
        <taxon>Neoteleostei</taxon>
        <taxon>Acanthomorphata</taxon>
        <taxon>Eupercaria</taxon>
        <taxon>Perciformes</taxon>
        <taxon>Cottioidei</taxon>
        <taxon>Cottales</taxon>
        <taxon>Liparidae</taxon>
        <taxon>Liparis</taxon>
    </lineage>
</organism>
<dbReference type="PANTHER" id="PTHR17609">
    <property type="entry name" value="HMG DOMAIN-CONTAINING PROTEIN 3"/>
    <property type="match status" value="1"/>
</dbReference>
<dbReference type="InterPro" id="IPR039598">
    <property type="entry name" value="HMGXB3"/>
</dbReference>
<dbReference type="Proteomes" id="UP000314294">
    <property type="component" value="Unassembled WGS sequence"/>
</dbReference>
<protein>
    <submittedName>
        <fullName evidence="1">Uncharacterized protein</fullName>
    </submittedName>
</protein>
<evidence type="ECO:0000313" key="2">
    <source>
        <dbReference type="Proteomes" id="UP000314294"/>
    </source>
</evidence>
<gene>
    <name evidence="1" type="ORF">EYF80_041774</name>
</gene>
<dbReference type="PANTHER" id="PTHR17609:SF3">
    <property type="entry name" value="SAP DOMAIN-CONTAINING PROTEIN"/>
    <property type="match status" value="1"/>
</dbReference>
<sequence>MAVFTDKRDNWCRFERTIVSFDSVGGQWHCPCRGSGQSHRCVHHMMAMWWIYQESPKHLSNCDTHPEQLMDMETELLETEVPCPSYTVNDQKVAVMTEYLAKQKRIPPLANIPLDVRTKEMPPPTCFIPSEMNKTACGRMLDTINLFNTNTYHHQTVRKAFHHFLSMMDFGFDYSCHQCGHNPPIVIGDANWKVAFDVPVGTFKRPDLDTVTDTDLNIDVKKTWADLDKEMIAEGFTADTEPPPSVPESAMDKTTVFSAKKYIIEDIEKAVNYRVAQLAMDNSKVLDFSKKEIRIYDSLKTWTRICEDDMDLLKNVFRKKGGLQDWRVRYPVQWLQKDSNSGRLRKIDHALLAAKWCQTCPLKGKVTLPEVTLMGEEQLAIAKKHAGEEEAAAAERLFDFHFEYQSDYNRFSEEFVEKGYKVDGSFKIFD</sequence>
<dbReference type="AlphaFoldDB" id="A0A4Z2G537"/>
<dbReference type="OrthoDB" id="8948380at2759"/>
<evidence type="ECO:0000313" key="1">
    <source>
        <dbReference type="EMBL" id="TNN48003.1"/>
    </source>
</evidence>
<proteinExistence type="predicted"/>
<name>A0A4Z2G537_9TELE</name>
<dbReference type="EMBL" id="SRLO01000715">
    <property type="protein sequence ID" value="TNN48003.1"/>
    <property type="molecule type" value="Genomic_DNA"/>
</dbReference>
<reference evidence="1 2" key="1">
    <citation type="submission" date="2019-03" db="EMBL/GenBank/DDBJ databases">
        <title>First draft genome of Liparis tanakae, snailfish: a comprehensive survey of snailfish specific genes.</title>
        <authorList>
            <person name="Kim W."/>
            <person name="Song I."/>
            <person name="Jeong J.-H."/>
            <person name="Kim D."/>
            <person name="Kim S."/>
            <person name="Ryu S."/>
            <person name="Song J.Y."/>
            <person name="Lee S.K."/>
        </authorList>
    </citation>
    <scope>NUCLEOTIDE SEQUENCE [LARGE SCALE GENOMIC DNA]</scope>
    <source>
        <tissue evidence="1">Muscle</tissue>
    </source>
</reference>
<comment type="caution">
    <text evidence="1">The sequence shown here is derived from an EMBL/GenBank/DDBJ whole genome shotgun (WGS) entry which is preliminary data.</text>
</comment>
<accession>A0A4Z2G537</accession>